<dbReference type="InterPro" id="IPR036872">
    <property type="entry name" value="CH_dom_sf"/>
</dbReference>
<dbReference type="InterPro" id="IPR011564">
    <property type="entry name" value="Telomer_end-bd_POT1/Cdc13"/>
</dbReference>
<dbReference type="GO" id="GO:0008017">
    <property type="term" value="F:microtubule binding"/>
    <property type="evidence" value="ECO:0007669"/>
    <property type="project" value="InterPro"/>
</dbReference>
<dbReference type="EnsemblPlants" id="OB04G22830.1">
    <property type="protein sequence ID" value="OB04G22830.1"/>
    <property type="gene ID" value="OB04G22830"/>
</dbReference>
<feature type="region of interest" description="Disordered" evidence="9">
    <location>
        <begin position="1042"/>
        <end position="1069"/>
    </location>
</feature>
<evidence type="ECO:0008006" key="14">
    <source>
        <dbReference type="Google" id="ProtNLM"/>
    </source>
</evidence>
<keyword evidence="3 7" id="KW-0547">Nucleotide-binding</keyword>
<dbReference type="FunFam" id="3.40.850.10:FF:000111">
    <property type="entry name" value="p-loop nucleoside triphosphate hydrolase superfamily protein with CH (Calponin Homology) domain"/>
    <property type="match status" value="1"/>
</dbReference>
<dbReference type="Pfam" id="PF00225">
    <property type="entry name" value="Kinesin"/>
    <property type="match status" value="1"/>
</dbReference>
<dbReference type="CDD" id="cd21203">
    <property type="entry name" value="CH_AtKIN14-like"/>
    <property type="match status" value="1"/>
</dbReference>
<dbReference type="InterPro" id="IPR027417">
    <property type="entry name" value="P-loop_NTPase"/>
</dbReference>
<dbReference type="SUPFAM" id="SSF52540">
    <property type="entry name" value="P-loop containing nucleoside triphosphate hydrolases"/>
    <property type="match status" value="1"/>
</dbReference>
<dbReference type="Gene3D" id="3.40.850.10">
    <property type="entry name" value="Kinesin motor domain"/>
    <property type="match status" value="1"/>
</dbReference>
<feature type="compositionally biased region" description="Polar residues" evidence="9">
    <location>
        <begin position="834"/>
        <end position="851"/>
    </location>
</feature>
<feature type="compositionally biased region" description="Low complexity" evidence="9">
    <location>
        <begin position="1117"/>
        <end position="1126"/>
    </location>
</feature>
<evidence type="ECO:0000256" key="3">
    <source>
        <dbReference type="ARBA" id="ARBA00022741"/>
    </source>
</evidence>
<dbReference type="Gene3D" id="2.40.50.140">
    <property type="entry name" value="Nucleic acid-binding proteins"/>
    <property type="match status" value="2"/>
</dbReference>
<feature type="coiled-coil region" evidence="8">
    <location>
        <begin position="313"/>
        <end position="380"/>
    </location>
</feature>
<dbReference type="OMA" id="ATQIHRQ"/>
<evidence type="ECO:0000256" key="9">
    <source>
        <dbReference type="SAM" id="MobiDB-lite"/>
    </source>
</evidence>
<dbReference type="GO" id="GO:0000723">
    <property type="term" value="P:telomere maintenance"/>
    <property type="evidence" value="ECO:0007669"/>
    <property type="project" value="InterPro"/>
</dbReference>
<keyword evidence="2" id="KW-0493">Microtubule</keyword>
<organism evidence="12">
    <name type="scientific">Oryza brachyantha</name>
    <name type="common">malo sina</name>
    <dbReference type="NCBI Taxonomy" id="4533"/>
    <lineage>
        <taxon>Eukaryota</taxon>
        <taxon>Viridiplantae</taxon>
        <taxon>Streptophyta</taxon>
        <taxon>Embryophyta</taxon>
        <taxon>Tracheophyta</taxon>
        <taxon>Spermatophyta</taxon>
        <taxon>Magnoliopsida</taxon>
        <taxon>Liliopsida</taxon>
        <taxon>Poales</taxon>
        <taxon>Poaceae</taxon>
        <taxon>BOP clade</taxon>
        <taxon>Oryzoideae</taxon>
        <taxon>Oryzeae</taxon>
        <taxon>Oryzinae</taxon>
        <taxon>Oryza</taxon>
    </lineage>
</organism>
<dbReference type="InterPro" id="IPR057620">
    <property type="entry name" value="POT1A/B-like_OB"/>
</dbReference>
<evidence type="ECO:0000313" key="12">
    <source>
        <dbReference type="EnsemblPlants" id="OB04G22830.1"/>
    </source>
</evidence>
<dbReference type="Pfam" id="PF02765">
    <property type="entry name" value="POT1"/>
    <property type="match status" value="1"/>
</dbReference>
<evidence type="ECO:0000256" key="1">
    <source>
        <dbReference type="ARBA" id="ARBA00010899"/>
    </source>
</evidence>
<feature type="domain" description="Kinesin motor" evidence="11">
    <location>
        <begin position="380"/>
        <end position="765"/>
    </location>
</feature>
<dbReference type="Pfam" id="PF00307">
    <property type="entry name" value="CH"/>
    <property type="match status" value="1"/>
</dbReference>
<sequence>MAAEGGRHDQGMALRKAEESAARRCQAARWLQQMEPAAVESLPERPSEEEFCVALRNGLVLCNVLNRVNPGAVPKVVENPIVAVQSCDVAAQSAIQYFENMRNFLVAVSEMNLLTFEASDIEKGGSSMKVVDCILCLKAYHEWKLSGGIGIWRYGGIVKIASSSKRLPSYSSRGGGSADLNQQMLEFVHLLSEVSLEESRVGESQHSLFQQFVLRVVRAFLQEWGEAEGLPLDDMVLETILEQACKEFTILLASHRNQVRSLLRKMMKDENGPHSKQELIEAISKSMKENNDCFLSSLRLPCGRRKQLDDGGLEHHQEELEKLKLSFNEMKLQVESTRAQWEEDLSRLESYFEAHNHNAYHKLLEENRKLYNQVQDLKGSIRVYCRVKPFLNMQTDQRSTVDHIGENGEIMIMNPQKQGKEGRKIFSFNKIFGPNASQSEVFADTQPLIRSVMDGFNVCIFAYGQTGSGKTYTMSGPDTVTEETWGVNYRSLNDLFDISQNRADTTTYDVKVQMIEIYNEQVRDLLMADGANKRYPFTIASIFFKLPIENNISKKRNFIILEKVLGGTTFSSVNLIRRNISLRMLFLTMNTLEIRNSSHVNGLNIPDANLVPVKCAQDVLDLMRVGQRNRAVGSTALNERSSRSHSVLTVHVQGKERASGATLRGCLHLVDLAGSERVDKSEAAGERLTEAKHINKSLSALGDVIAALAQKSSHVPYRNSKLTQVLQDALGGQAKTLMFVHVNPEADAFGETMSTLKFAERVATIELGAARANKEAGQVKDLKEEISKLKLALDDKEREASQLKDVANRVASEMRNARTRSPLTSMPLKPEAGQDSSVDTCASEIRSSSSGKQRRFRSPLSVRELDEKSPVINRELYLSARKFKTPSPPVRSSLSAERVGIAKSVDKSENTDCTPVSRIEVPPKVLHNSSRNTPSVLTVQSLRKFRDSEENRSAKPSVRESMTKNRLLDSATKPQKEDQTANKYTGARVRSEARVPRNISDIENEFANSEPTFHFNRKTKKLPPQATRQSQSIDLRASVREMEPVTEGRLRRSKAPYGGGTNIPLPETRRSVSLPRGKIALLGHTAHFALISNHTSGAMEEAAASERKRPRGGGMDPSTAAAPPSTSAAAAAAGEAQYVYLPVADALKAPGARVCLFAAVSEIGAAVRSRGTDFTLTLRIVDQSRASGISVTFFADNTALLPCVRSSGDVISLHNVVITMHHGEFFVTYNKKFSSFALFEGKVSTECRPYQRYMKYHGNKYDNEILTQMRMWLVHNPPGLKDLELQLRTIKSDSTFDLVCKVLDVHEASNGVWILYVWDGTDTPVTELPMIFDTKSVSPPPLHLEGAPLPREVLCTLPCVGSVLRVFSNRFFKEILHLQKGIYWARFCNITCKQEFGMWKGVLLPSSRVRLLSNEDGNVVDRLKLFDSRIASQIHRQPMASLPSASDIADVEYERVGYTTLMESLTHGEVTHKFKTLVRVVAAHPRRASDLCSLLAGNCCLRLTLEDPTARIHAYIHKDDGAKFFGGFLTAEALTRKMNKLLGIPEDTEEGAPLTRNPPWIWCCLKSYRLDKNDPWGTRRYRVFGTEIRD</sequence>
<dbReference type="HOGENOM" id="CLU_001485_0_2_1"/>
<keyword evidence="5 8" id="KW-0175">Coiled coil</keyword>
<dbReference type="InterPro" id="IPR012340">
    <property type="entry name" value="NA-bd_OB-fold"/>
</dbReference>
<dbReference type="eggNOG" id="KOG0239">
    <property type="taxonomic scope" value="Eukaryota"/>
</dbReference>
<dbReference type="PANTHER" id="PTHR47972:SF28">
    <property type="entry name" value="KINESIN-LIKE PROTEIN KLP-3"/>
    <property type="match status" value="1"/>
</dbReference>
<comment type="similarity">
    <text evidence="1">Belongs to the TRAFAC class myosin-kinesin ATPase superfamily. Kinesin family. KIN-14 subfamily.</text>
</comment>
<dbReference type="SUPFAM" id="SSF47576">
    <property type="entry name" value="Calponin-homology domain, CH-domain"/>
    <property type="match status" value="1"/>
</dbReference>
<dbReference type="PROSITE" id="PS50067">
    <property type="entry name" value="KINESIN_MOTOR_2"/>
    <property type="match status" value="1"/>
</dbReference>
<dbReference type="PANTHER" id="PTHR47972">
    <property type="entry name" value="KINESIN-LIKE PROTEIN KLP-3"/>
    <property type="match status" value="1"/>
</dbReference>
<keyword evidence="4 7" id="KW-0067">ATP-binding</keyword>
<dbReference type="GO" id="GO:0003677">
    <property type="term" value="F:DNA binding"/>
    <property type="evidence" value="ECO:0007669"/>
    <property type="project" value="InterPro"/>
</dbReference>
<evidence type="ECO:0000259" key="11">
    <source>
        <dbReference type="PROSITE" id="PS50067"/>
    </source>
</evidence>
<evidence type="ECO:0000256" key="8">
    <source>
        <dbReference type="SAM" id="Coils"/>
    </source>
</evidence>
<dbReference type="eggNOG" id="KOG4757">
    <property type="taxonomic scope" value="Eukaryota"/>
</dbReference>
<dbReference type="GO" id="GO:0000781">
    <property type="term" value="C:chromosome, telomeric region"/>
    <property type="evidence" value="ECO:0007669"/>
    <property type="project" value="InterPro"/>
</dbReference>
<dbReference type="GO" id="GO:0005874">
    <property type="term" value="C:microtubule"/>
    <property type="evidence" value="ECO:0007669"/>
    <property type="project" value="UniProtKB-KW"/>
</dbReference>
<dbReference type="PRINTS" id="PR00380">
    <property type="entry name" value="KINESINHEAVY"/>
</dbReference>
<dbReference type="SMART" id="SM00976">
    <property type="entry name" value="Telo_bind"/>
    <property type="match status" value="1"/>
</dbReference>
<dbReference type="SUPFAM" id="SSF50249">
    <property type="entry name" value="Nucleic acid-binding proteins"/>
    <property type="match status" value="2"/>
</dbReference>
<dbReference type="SMART" id="SM00033">
    <property type="entry name" value="CH"/>
    <property type="match status" value="1"/>
</dbReference>
<dbReference type="PROSITE" id="PS50021">
    <property type="entry name" value="CH"/>
    <property type="match status" value="1"/>
</dbReference>
<dbReference type="STRING" id="4533.J3LYQ8"/>
<dbReference type="GO" id="GO:0007018">
    <property type="term" value="P:microtubule-based movement"/>
    <property type="evidence" value="ECO:0007669"/>
    <property type="project" value="InterPro"/>
</dbReference>
<evidence type="ECO:0000256" key="4">
    <source>
        <dbReference type="ARBA" id="ARBA00022840"/>
    </source>
</evidence>
<dbReference type="Pfam" id="PF25507">
    <property type="entry name" value="OB_POT1A"/>
    <property type="match status" value="1"/>
</dbReference>
<name>J3LYQ8_ORYBR</name>
<dbReference type="Gene3D" id="1.10.418.10">
    <property type="entry name" value="Calponin-like domain"/>
    <property type="match status" value="1"/>
</dbReference>
<dbReference type="Proteomes" id="UP000006038">
    <property type="component" value="Chromosome 4"/>
</dbReference>
<feature type="region of interest" description="Disordered" evidence="9">
    <location>
        <begin position="802"/>
        <end position="861"/>
    </location>
</feature>
<dbReference type="CDD" id="cd04497">
    <property type="entry name" value="hPOT1_OB1_like"/>
    <property type="match status" value="1"/>
</dbReference>
<dbReference type="InterPro" id="IPR001752">
    <property type="entry name" value="Kinesin_motor_dom"/>
</dbReference>
<accession>J3LYQ8</accession>
<evidence type="ECO:0000256" key="6">
    <source>
        <dbReference type="ARBA" id="ARBA00023175"/>
    </source>
</evidence>
<dbReference type="InterPro" id="IPR001715">
    <property type="entry name" value="CH_dom"/>
</dbReference>
<feature type="region of interest" description="Disordered" evidence="9">
    <location>
        <begin position="1099"/>
        <end position="1126"/>
    </location>
</feature>
<evidence type="ECO:0000313" key="13">
    <source>
        <dbReference type="Proteomes" id="UP000006038"/>
    </source>
</evidence>
<dbReference type="GO" id="GO:0003777">
    <property type="term" value="F:microtubule motor activity"/>
    <property type="evidence" value="ECO:0007669"/>
    <property type="project" value="InterPro"/>
</dbReference>
<evidence type="ECO:0000259" key="10">
    <source>
        <dbReference type="PROSITE" id="PS50021"/>
    </source>
</evidence>
<dbReference type="InterPro" id="IPR027640">
    <property type="entry name" value="Kinesin-like_fam"/>
</dbReference>
<dbReference type="Gramene" id="OB04G22830.1">
    <property type="protein sequence ID" value="OB04G22830.1"/>
    <property type="gene ID" value="OB04G22830"/>
</dbReference>
<dbReference type="InterPro" id="IPR036961">
    <property type="entry name" value="Kinesin_motor_dom_sf"/>
</dbReference>
<dbReference type="FunFam" id="1.10.418.10:FF:000067">
    <property type="entry name" value="kinesin-like protein KIN-14F"/>
    <property type="match status" value="1"/>
</dbReference>
<reference evidence="12" key="2">
    <citation type="submission" date="2013-04" db="UniProtKB">
        <authorList>
            <consortium name="EnsemblPlants"/>
        </authorList>
    </citation>
    <scope>IDENTIFICATION</scope>
</reference>
<feature type="region of interest" description="Disordered" evidence="9">
    <location>
        <begin position="944"/>
        <end position="986"/>
    </location>
</feature>
<keyword evidence="6 7" id="KW-0505">Motor protein</keyword>
<dbReference type="GO" id="GO:0005524">
    <property type="term" value="F:ATP binding"/>
    <property type="evidence" value="ECO:0007669"/>
    <property type="project" value="UniProtKB-UniRule"/>
</dbReference>
<reference evidence="12" key="1">
    <citation type="journal article" date="2013" name="Nat. Commun.">
        <title>Whole-genome sequencing of Oryza brachyantha reveals mechanisms underlying Oryza genome evolution.</title>
        <authorList>
            <person name="Chen J."/>
            <person name="Huang Q."/>
            <person name="Gao D."/>
            <person name="Wang J."/>
            <person name="Lang Y."/>
            <person name="Liu T."/>
            <person name="Li B."/>
            <person name="Bai Z."/>
            <person name="Luis Goicoechea J."/>
            <person name="Liang C."/>
            <person name="Chen C."/>
            <person name="Zhang W."/>
            <person name="Sun S."/>
            <person name="Liao Y."/>
            <person name="Zhang X."/>
            <person name="Yang L."/>
            <person name="Song C."/>
            <person name="Wang M."/>
            <person name="Shi J."/>
            <person name="Liu G."/>
            <person name="Liu J."/>
            <person name="Zhou H."/>
            <person name="Zhou W."/>
            <person name="Yu Q."/>
            <person name="An N."/>
            <person name="Chen Y."/>
            <person name="Cai Q."/>
            <person name="Wang B."/>
            <person name="Liu B."/>
            <person name="Min J."/>
            <person name="Huang Y."/>
            <person name="Wu H."/>
            <person name="Li Z."/>
            <person name="Zhang Y."/>
            <person name="Yin Y."/>
            <person name="Song W."/>
            <person name="Jiang J."/>
            <person name="Jackson S.A."/>
            <person name="Wing R.A."/>
            <person name="Wang J."/>
            <person name="Chen M."/>
        </authorList>
    </citation>
    <scope>NUCLEOTIDE SEQUENCE [LARGE SCALE GENOMIC DNA]</scope>
    <source>
        <strain evidence="12">cv. IRGC 101232</strain>
    </source>
</reference>
<feature type="binding site" evidence="7">
    <location>
        <begin position="464"/>
        <end position="471"/>
    </location>
    <ligand>
        <name>ATP</name>
        <dbReference type="ChEBI" id="CHEBI:30616"/>
    </ligand>
</feature>
<evidence type="ECO:0000256" key="2">
    <source>
        <dbReference type="ARBA" id="ARBA00022701"/>
    </source>
</evidence>
<evidence type="ECO:0000256" key="5">
    <source>
        <dbReference type="ARBA" id="ARBA00023054"/>
    </source>
</evidence>
<protein>
    <recommendedName>
        <fullName evidence="14">Kinesin motor domain-containing protein</fullName>
    </recommendedName>
</protein>
<feature type="compositionally biased region" description="Basic and acidic residues" evidence="9">
    <location>
        <begin position="944"/>
        <end position="967"/>
    </location>
</feature>
<proteinExistence type="inferred from homology"/>
<keyword evidence="13" id="KW-1185">Reference proteome</keyword>
<feature type="domain" description="Calponin-homology (CH)" evidence="10">
    <location>
        <begin position="21"/>
        <end position="142"/>
    </location>
</feature>
<dbReference type="SMART" id="SM00129">
    <property type="entry name" value="KISc"/>
    <property type="match status" value="1"/>
</dbReference>
<dbReference type="FunFam" id="3.40.850.10:FF:000178">
    <property type="entry name" value="Kinesin-related protein3"/>
    <property type="match status" value="1"/>
</dbReference>
<evidence type="ECO:0000256" key="7">
    <source>
        <dbReference type="PROSITE-ProRule" id="PRU00283"/>
    </source>
</evidence>